<protein>
    <submittedName>
        <fullName evidence="1">Uncharacterized protein</fullName>
    </submittedName>
</protein>
<reference evidence="1 2" key="1">
    <citation type="journal article" date="2014" name="Am. J. Bot.">
        <title>Genome assembly and annotation for red clover (Trifolium pratense; Fabaceae).</title>
        <authorList>
            <person name="Istvanek J."/>
            <person name="Jaros M."/>
            <person name="Krenek A."/>
            <person name="Repkova J."/>
        </authorList>
    </citation>
    <scope>NUCLEOTIDE SEQUENCE [LARGE SCALE GENOMIC DNA]</scope>
    <source>
        <strain evidence="2">cv. Tatra</strain>
        <tissue evidence="1">Young leaves</tissue>
    </source>
</reference>
<reference evidence="1 2" key="2">
    <citation type="journal article" date="2017" name="Front. Plant Sci.">
        <title>Gene Classification and Mining of Molecular Markers Useful in Red Clover (Trifolium pratense) Breeding.</title>
        <authorList>
            <person name="Istvanek J."/>
            <person name="Dluhosova J."/>
            <person name="Dluhos P."/>
            <person name="Patkova L."/>
            <person name="Nedelnik J."/>
            <person name="Repkova J."/>
        </authorList>
    </citation>
    <scope>NUCLEOTIDE SEQUENCE [LARGE SCALE GENOMIC DNA]</scope>
    <source>
        <strain evidence="2">cv. Tatra</strain>
        <tissue evidence="1">Young leaves</tissue>
    </source>
</reference>
<dbReference type="AlphaFoldDB" id="A0A2K3KE77"/>
<dbReference type="EMBL" id="ASHM01093381">
    <property type="protein sequence ID" value="PNX64581.1"/>
    <property type="molecule type" value="Genomic_DNA"/>
</dbReference>
<proteinExistence type="predicted"/>
<comment type="caution">
    <text evidence="1">The sequence shown here is derived from an EMBL/GenBank/DDBJ whole genome shotgun (WGS) entry which is preliminary data.</text>
</comment>
<dbReference type="Proteomes" id="UP000236291">
    <property type="component" value="Unassembled WGS sequence"/>
</dbReference>
<sequence>MSRISAFLPARTNLESSLQPGRACLSGESADATAPTCSREEDNNATIINKTCSQVFFISFILKLAREKEQAFRK</sequence>
<evidence type="ECO:0000313" key="2">
    <source>
        <dbReference type="Proteomes" id="UP000236291"/>
    </source>
</evidence>
<name>A0A2K3KE77_TRIPR</name>
<accession>A0A2K3KE77</accession>
<organism evidence="1 2">
    <name type="scientific">Trifolium pratense</name>
    <name type="common">Red clover</name>
    <dbReference type="NCBI Taxonomy" id="57577"/>
    <lineage>
        <taxon>Eukaryota</taxon>
        <taxon>Viridiplantae</taxon>
        <taxon>Streptophyta</taxon>
        <taxon>Embryophyta</taxon>
        <taxon>Tracheophyta</taxon>
        <taxon>Spermatophyta</taxon>
        <taxon>Magnoliopsida</taxon>
        <taxon>eudicotyledons</taxon>
        <taxon>Gunneridae</taxon>
        <taxon>Pentapetalae</taxon>
        <taxon>rosids</taxon>
        <taxon>fabids</taxon>
        <taxon>Fabales</taxon>
        <taxon>Fabaceae</taxon>
        <taxon>Papilionoideae</taxon>
        <taxon>50 kb inversion clade</taxon>
        <taxon>NPAAA clade</taxon>
        <taxon>Hologalegina</taxon>
        <taxon>IRL clade</taxon>
        <taxon>Trifolieae</taxon>
        <taxon>Trifolium</taxon>
    </lineage>
</organism>
<evidence type="ECO:0000313" key="1">
    <source>
        <dbReference type="EMBL" id="PNX64581.1"/>
    </source>
</evidence>
<gene>
    <name evidence="1" type="ORF">L195_g054092</name>
</gene>